<name>A0A1H2ESG6_9PSED</name>
<reference evidence="2" key="1">
    <citation type="submission" date="2016-10" db="EMBL/GenBank/DDBJ databases">
        <authorList>
            <person name="Varghese N."/>
            <person name="Submissions S."/>
        </authorList>
    </citation>
    <scope>NUCLEOTIDE SEQUENCE [LARGE SCALE GENOMIC DNA]</scope>
    <source>
        <strain evidence="2">DSM 17875</strain>
    </source>
</reference>
<dbReference type="EMBL" id="LT629785">
    <property type="protein sequence ID" value="SDT97969.1"/>
    <property type="molecule type" value="Genomic_DNA"/>
</dbReference>
<dbReference type="RefSeq" id="WP_090193404.1">
    <property type="nucleotide sequence ID" value="NZ_LT629785.1"/>
</dbReference>
<proteinExistence type="predicted"/>
<evidence type="ECO:0000313" key="2">
    <source>
        <dbReference type="Proteomes" id="UP000243232"/>
    </source>
</evidence>
<dbReference type="AlphaFoldDB" id="A0A1H2ESG6"/>
<keyword evidence="2" id="KW-1185">Reference proteome</keyword>
<sequence>MNERELKLLLEAGAIKAVLLIAQGAAFHLEIKTAGALKVLMTGRGEVRLWRSLDSCVKWLRKAGIGQATIQIDQWQPDQKPLELNRSRKNAY</sequence>
<accession>A0A1H2ESG6</accession>
<dbReference type="Proteomes" id="UP000243232">
    <property type="component" value="Chromosome I"/>
</dbReference>
<evidence type="ECO:0000313" key="1">
    <source>
        <dbReference type="EMBL" id="SDT97969.1"/>
    </source>
</evidence>
<dbReference type="OrthoDB" id="7066235at2"/>
<dbReference type="STRING" id="364197.SAMN05216296_1033"/>
<organism evidence="1 2">
    <name type="scientific">Pseudomonas pohangensis</name>
    <dbReference type="NCBI Taxonomy" id="364197"/>
    <lineage>
        <taxon>Bacteria</taxon>
        <taxon>Pseudomonadati</taxon>
        <taxon>Pseudomonadota</taxon>
        <taxon>Gammaproteobacteria</taxon>
        <taxon>Pseudomonadales</taxon>
        <taxon>Pseudomonadaceae</taxon>
        <taxon>Pseudomonas</taxon>
    </lineage>
</organism>
<gene>
    <name evidence="1" type="ORF">SAMN05216296_1033</name>
</gene>
<protein>
    <submittedName>
        <fullName evidence="1">Uncharacterized protein</fullName>
    </submittedName>
</protein>